<name>A0A2V0NLI9_9CHLO</name>
<reference evidence="1 2" key="1">
    <citation type="journal article" date="2018" name="Sci. Rep.">
        <title>Raphidocelis subcapitata (=Pseudokirchneriella subcapitata) provides an insight into genome evolution and environmental adaptations in the Sphaeropleales.</title>
        <authorList>
            <person name="Suzuki S."/>
            <person name="Yamaguchi H."/>
            <person name="Nakajima N."/>
            <person name="Kawachi M."/>
        </authorList>
    </citation>
    <scope>NUCLEOTIDE SEQUENCE [LARGE SCALE GENOMIC DNA]</scope>
    <source>
        <strain evidence="1 2">NIES-35</strain>
    </source>
</reference>
<dbReference type="Proteomes" id="UP000247498">
    <property type="component" value="Unassembled WGS sequence"/>
</dbReference>
<dbReference type="InParanoid" id="A0A2V0NLI9"/>
<evidence type="ECO:0000313" key="2">
    <source>
        <dbReference type="Proteomes" id="UP000247498"/>
    </source>
</evidence>
<evidence type="ECO:0008006" key="3">
    <source>
        <dbReference type="Google" id="ProtNLM"/>
    </source>
</evidence>
<dbReference type="EMBL" id="BDRX01000004">
    <property type="protein sequence ID" value="GBF88288.1"/>
    <property type="molecule type" value="Genomic_DNA"/>
</dbReference>
<accession>A0A2V0NLI9</accession>
<comment type="caution">
    <text evidence="1">The sequence shown here is derived from an EMBL/GenBank/DDBJ whole genome shotgun (WGS) entry which is preliminary data.</text>
</comment>
<organism evidence="1 2">
    <name type="scientific">Raphidocelis subcapitata</name>
    <dbReference type="NCBI Taxonomy" id="307507"/>
    <lineage>
        <taxon>Eukaryota</taxon>
        <taxon>Viridiplantae</taxon>
        <taxon>Chlorophyta</taxon>
        <taxon>core chlorophytes</taxon>
        <taxon>Chlorophyceae</taxon>
        <taxon>CS clade</taxon>
        <taxon>Sphaeropleales</taxon>
        <taxon>Selenastraceae</taxon>
        <taxon>Raphidocelis</taxon>
    </lineage>
</organism>
<sequence length="381" mass="39456">MKAAPALQGVSRRAALVLPVAVPALLQVARPKPSLARVEPTVAIKPLADLPMRRLKLPKGGVGRDYLLTQITIKGTGPYDFMVDSGLTAELITPHLQQTLGITGRGTRIAGLGAGGAVAGGELVPLEGAALCCGDFPATGGEELPLPPLNAVVTPFPQEHLDPDHDPVEGMLGMEMLSLFDVDFDWPAGRLRLFKPGEGAEVAEAAGLIPIPAAVVNESGLLAIRATSPGAPSPQPFTALLDCGASFSAINWAAARLVGLPAKGDRAYQRGPQIYSLGVDGRPAPYPTHPLRLTFSGEPSKQGGALTFAPPPAGWTPWASVDAAVGDLPVFAQLLGDADGRAPFSGPAVLVGLDVLSQRRTFLCAGAPGSGRRRRLYVAGR</sequence>
<gene>
    <name evidence="1" type="ORF">Rsub_01000</name>
</gene>
<evidence type="ECO:0000313" key="1">
    <source>
        <dbReference type="EMBL" id="GBF88288.1"/>
    </source>
</evidence>
<keyword evidence="2" id="KW-1185">Reference proteome</keyword>
<proteinExistence type="predicted"/>
<dbReference type="InterPro" id="IPR021109">
    <property type="entry name" value="Peptidase_aspartic_dom_sf"/>
</dbReference>
<dbReference type="OrthoDB" id="425248at2759"/>
<dbReference type="AlphaFoldDB" id="A0A2V0NLI9"/>
<dbReference type="Pfam" id="PF13650">
    <property type="entry name" value="Asp_protease_2"/>
    <property type="match status" value="1"/>
</dbReference>
<dbReference type="STRING" id="307507.A0A2V0NLI9"/>
<dbReference type="Gene3D" id="2.40.70.10">
    <property type="entry name" value="Acid Proteases"/>
    <property type="match status" value="1"/>
</dbReference>
<protein>
    <recommendedName>
        <fullName evidence="3">Peptidase A2 domain-containing protein</fullName>
    </recommendedName>
</protein>